<proteinExistence type="inferred from homology"/>
<keyword evidence="6 9" id="KW-0350">Heme biosynthesis</keyword>
<dbReference type="Pfam" id="PF01040">
    <property type="entry name" value="UbiA"/>
    <property type="match status" value="1"/>
</dbReference>
<comment type="subcellular location">
    <subcellularLocation>
        <location evidence="9">Cell membrane</location>
        <topology evidence="9">Multi-pass membrane protein</topology>
    </subcellularLocation>
    <subcellularLocation>
        <location evidence="1">Membrane</location>
        <topology evidence="1">Multi-pass membrane protein</topology>
    </subcellularLocation>
</comment>
<evidence type="ECO:0000256" key="2">
    <source>
        <dbReference type="ARBA" id="ARBA00022475"/>
    </source>
</evidence>
<evidence type="ECO:0000313" key="11">
    <source>
        <dbReference type="Proteomes" id="UP000028549"/>
    </source>
</evidence>
<comment type="caution">
    <text evidence="10">The sequence shown here is derived from an EMBL/GenBank/DDBJ whole genome shotgun (WGS) entry which is preliminary data.</text>
</comment>
<evidence type="ECO:0000313" key="10">
    <source>
        <dbReference type="EMBL" id="KEZ52116.1"/>
    </source>
</evidence>
<dbReference type="HAMAP" id="MF_00154">
    <property type="entry name" value="CyoE_CtaB"/>
    <property type="match status" value="1"/>
</dbReference>
<keyword evidence="3 9" id="KW-0808">Transferase</keyword>
<comment type="similarity">
    <text evidence="9">Belongs to the UbiA prenyltransferase family. Protoheme IX farnesyltransferase subfamily.</text>
</comment>
<protein>
    <recommendedName>
        <fullName evidence="9">Protoheme IX farnesyltransferase</fullName>
        <ecNumber evidence="9">2.5.1.141</ecNumber>
    </recommendedName>
    <alternativeName>
        <fullName evidence="9">Heme B farnesyltransferase</fullName>
    </alternativeName>
    <alternativeName>
        <fullName evidence="9">Heme O synthase</fullName>
    </alternativeName>
</protein>
<dbReference type="RefSeq" id="WP_029566949.1">
    <property type="nucleotide sequence ID" value="NZ_JNVC02000005.1"/>
</dbReference>
<keyword evidence="5 9" id="KW-1133">Transmembrane helix</keyword>
<feature type="transmembrane region" description="Helical" evidence="9">
    <location>
        <begin position="34"/>
        <end position="52"/>
    </location>
</feature>
<reference evidence="10 11" key="1">
    <citation type="journal article" date="2005" name="Int. J. Syst. Evol. Microbiol.">
        <title>Bacillus cibi sp. nov., isolated from jeotgal, a traditional Korean fermented seafood.</title>
        <authorList>
            <person name="Yoon J.H."/>
            <person name="Lee C.H."/>
            <person name="Oh T.K."/>
        </authorList>
    </citation>
    <scope>NUCLEOTIDE SEQUENCE [LARGE SCALE GENOMIC DNA]</scope>
    <source>
        <strain evidence="10 11">DSM 16189</strain>
    </source>
</reference>
<dbReference type="Proteomes" id="UP000028549">
    <property type="component" value="Unassembled WGS sequence"/>
</dbReference>
<dbReference type="AlphaFoldDB" id="A0A084GXQ4"/>
<dbReference type="InterPro" id="IPR030470">
    <property type="entry name" value="UbiA_prenylTrfase_CS"/>
</dbReference>
<sequence length="304" mass="33438">MKSSEVIVEDSLSIKSIFSWSNLKAIVKDGIVKSNLLGMFAGLSVALSVYNANFVDNILVVILALLGTAAVVGGAGAINNYYDRDIDSLMQRTLERPTVTGSIHPKFALWLGIALSISGAVFLYLISPLTAFIGVLGLFLYLVPYTMWTKRKTIYNTEVGSLSGAIAPLIGWAAISPDLFHPAAFGLFVLMFLWQPPHFYAIAIRRFDDYKNAGVPMLPVVKGTPRAKVQTIVYLIALLAASFLFLSFSKVVAFSMFALTLAWMIAGLAGYKKMDDYKWATMMFIFSLNHLTIIFTMLIIVSFL</sequence>
<comment type="subunit">
    <text evidence="9">Interacts with CtaA.</text>
</comment>
<feature type="transmembrane region" description="Helical" evidence="9">
    <location>
        <begin position="181"/>
        <end position="202"/>
    </location>
</feature>
<evidence type="ECO:0000256" key="8">
    <source>
        <dbReference type="ARBA" id="ARBA00047690"/>
    </source>
</evidence>
<dbReference type="GO" id="GO:0008495">
    <property type="term" value="F:protoheme IX farnesyltransferase activity"/>
    <property type="evidence" value="ECO:0007669"/>
    <property type="project" value="UniProtKB-UniRule"/>
</dbReference>
<dbReference type="GO" id="GO:0048034">
    <property type="term" value="P:heme O biosynthetic process"/>
    <property type="evidence" value="ECO:0007669"/>
    <property type="project" value="UniProtKB-UniRule"/>
</dbReference>
<feature type="transmembrane region" description="Helical" evidence="9">
    <location>
        <begin position="254"/>
        <end position="271"/>
    </location>
</feature>
<evidence type="ECO:0000256" key="6">
    <source>
        <dbReference type="ARBA" id="ARBA00023133"/>
    </source>
</evidence>
<keyword evidence="7 9" id="KW-0472">Membrane</keyword>
<dbReference type="InterPro" id="IPR044878">
    <property type="entry name" value="UbiA_sf"/>
</dbReference>
<dbReference type="GO" id="GO:0005886">
    <property type="term" value="C:plasma membrane"/>
    <property type="evidence" value="ECO:0007669"/>
    <property type="project" value="UniProtKB-SubCell"/>
</dbReference>
<dbReference type="OrthoDB" id="9814417at2"/>
<evidence type="ECO:0000256" key="7">
    <source>
        <dbReference type="ARBA" id="ARBA00023136"/>
    </source>
</evidence>
<dbReference type="UniPathway" id="UPA00834">
    <property type="reaction ID" value="UER00712"/>
</dbReference>
<dbReference type="PANTHER" id="PTHR43448">
    <property type="entry name" value="PROTOHEME IX FARNESYLTRANSFERASE, MITOCHONDRIAL"/>
    <property type="match status" value="1"/>
</dbReference>
<comment type="miscellaneous">
    <text evidence="9">Carbon 2 of the heme B porphyrin ring is defined according to the Fischer nomenclature.</text>
</comment>
<organism evidence="10 11">
    <name type="scientific">Metabacillus indicus</name>
    <name type="common">Bacillus indicus</name>
    <dbReference type="NCBI Taxonomy" id="246786"/>
    <lineage>
        <taxon>Bacteria</taxon>
        <taxon>Bacillati</taxon>
        <taxon>Bacillota</taxon>
        <taxon>Bacilli</taxon>
        <taxon>Bacillales</taxon>
        <taxon>Bacillaceae</taxon>
        <taxon>Metabacillus</taxon>
    </lineage>
</organism>
<dbReference type="PANTHER" id="PTHR43448:SF2">
    <property type="entry name" value="PROTOHEME IX FARNESYLTRANSFERASE, MITOCHONDRIAL"/>
    <property type="match status" value="1"/>
</dbReference>
<dbReference type="PROSITE" id="PS00943">
    <property type="entry name" value="UBIA"/>
    <property type="match status" value="1"/>
</dbReference>
<comment type="function">
    <text evidence="9">Converts heme B (protoheme IX) to heme O by substitution of the vinyl group on carbon 2 of heme B porphyrin ring with a hydroxyethyl farnesyl side group.</text>
</comment>
<comment type="pathway">
    <text evidence="9">Porphyrin-containing compound metabolism; heme O biosynthesis; heme O from protoheme: step 1/1.</text>
</comment>
<evidence type="ECO:0000256" key="9">
    <source>
        <dbReference type="HAMAP-Rule" id="MF_00154"/>
    </source>
</evidence>
<dbReference type="InterPro" id="IPR006369">
    <property type="entry name" value="Protohaem_IX_farnesylTrfase"/>
</dbReference>
<feature type="transmembrane region" description="Helical" evidence="9">
    <location>
        <begin position="283"/>
        <end position="303"/>
    </location>
</feature>
<keyword evidence="2 9" id="KW-1003">Cell membrane</keyword>
<dbReference type="EMBL" id="JNVC02000005">
    <property type="protein sequence ID" value="KEZ52116.1"/>
    <property type="molecule type" value="Genomic_DNA"/>
</dbReference>
<keyword evidence="4 9" id="KW-0812">Transmembrane</keyword>
<gene>
    <name evidence="9" type="primary">ctaB</name>
    <name evidence="10" type="ORF">GS18_0213600</name>
</gene>
<evidence type="ECO:0000256" key="3">
    <source>
        <dbReference type="ARBA" id="ARBA00022679"/>
    </source>
</evidence>
<keyword evidence="11" id="KW-1185">Reference proteome</keyword>
<dbReference type="Gene3D" id="1.10.357.140">
    <property type="entry name" value="UbiA prenyltransferase"/>
    <property type="match status" value="1"/>
</dbReference>
<dbReference type="CDD" id="cd13957">
    <property type="entry name" value="PT_UbiA_Cox10"/>
    <property type="match status" value="1"/>
</dbReference>
<dbReference type="NCBIfam" id="TIGR01473">
    <property type="entry name" value="cyoE_ctaB"/>
    <property type="match status" value="1"/>
</dbReference>
<evidence type="ECO:0000256" key="1">
    <source>
        <dbReference type="ARBA" id="ARBA00004141"/>
    </source>
</evidence>
<dbReference type="InterPro" id="IPR000537">
    <property type="entry name" value="UbiA_prenyltransferase"/>
</dbReference>
<dbReference type="STRING" id="246786.GS18_0213600"/>
<evidence type="ECO:0000256" key="4">
    <source>
        <dbReference type="ARBA" id="ARBA00022692"/>
    </source>
</evidence>
<name>A0A084GXQ4_METID</name>
<accession>A0A084GXQ4</accession>
<dbReference type="EC" id="2.5.1.141" evidence="9"/>
<comment type="catalytic activity">
    <reaction evidence="8 9">
        <text>heme b + (2E,6E)-farnesyl diphosphate + H2O = Fe(II)-heme o + diphosphate</text>
        <dbReference type="Rhea" id="RHEA:28070"/>
        <dbReference type="ChEBI" id="CHEBI:15377"/>
        <dbReference type="ChEBI" id="CHEBI:33019"/>
        <dbReference type="ChEBI" id="CHEBI:60344"/>
        <dbReference type="ChEBI" id="CHEBI:60530"/>
        <dbReference type="ChEBI" id="CHEBI:175763"/>
        <dbReference type="EC" id="2.5.1.141"/>
    </reaction>
</comment>
<feature type="transmembrane region" description="Helical" evidence="9">
    <location>
        <begin position="58"/>
        <end position="82"/>
    </location>
</feature>
<feature type="transmembrane region" description="Helical" evidence="9">
    <location>
        <begin position="131"/>
        <end position="148"/>
    </location>
</feature>
<feature type="transmembrane region" description="Helical" evidence="9">
    <location>
        <begin position="155"/>
        <end position="175"/>
    </location>
</feature>
<evidence type="ECO:0000256" key="5">
    <source>
        <dbReference type="ARBA" id="ARBA00022989"/>
    </source>
</evidence>